<dbReference type="GO" id="GO:0005978">
    <property type="term" value="P:glycogen biosynthetic process"/>
    <property type="evidence" value="ECO:0007669"/>
    <property type="project" value="UniProtKB-UniRule"/>
</dbReference>
<keyword evidence="8 10" id="KW-0320">Glycogen biosynthesis</keyword>
<dbReference type="PIRSF" id="PIRSF000463">
    <property type="entry name" value="GlgB"/>
    <property type="match status" value="1"/>
</dbReference>
<evidence type="ECO:0000256" key="9">
    <source>
        <dbReference type="ARBA" id="ARBA00023277"/>
    </source>
</evidence>
<evidence type="ECO:0000256" key="6">
    <source>
        <dbReference type="ARBA" id="ARBA00022676"/>
    </source>
</evidence>
<comment type="catalytic activity">
    <reaction evidence="1 10">
        <text>Transfers a segment of a (1-&gt;4)-alpha-D-glucan chain to a primary hydroxy group in a similar glucan chain.</text>
        <dbReference type="EC" id="2.4.1.18"/>
    </reaction>
</comment>
<dbReference type="FunFam" id="2.60.40.10:FF:000169">
    <property type="entry name" value="1,4-alpha-glucan branching enzyme GlgB"/>
    <property type="match status" value="1"/>
</dbReference>
<dbReference type="OrthoDB" id="9800174at2"/>
<evidence type="ECO:0000256" key="4">
    <source>
        <dbReference type="ARBA" id="ARBA00009000"/>
    </source>
</evidence>
<dbReference type="UniPathway" id="UPA00164"/>
<dbReference type="AlphaFoldDB" id="A0A1N7L3H6"/>
<protein>
    <recommendedName>
        <fullName evidence="10">1,4-alpha-glucan branching enzyme GlgB</fullName>
        <ecNumber evidence="10">2.4.1.18</ecNumber>
    </recommendedName>
    <alternativeName>
        <fullName evidence="10">1,4-alpha-D-glucan:1,4-alpha-D-glucan 6-glucosyl-transferase</fullName>
    </alternativeName>
    <alternativeName>
        <fullName evidence="10">Alpha-(1-&gt;4)-glucan branching enzyme</fullName>
    </alternativeName>
    <alternativeName>
        <fullName evidence="10">Glycogen branching enzyme</fullName>
        <shortName evidence="10">BE</shortName>
    </alternativeName>
</protein>
<dbReference type="Pfam" id="PF02922">
    <property type="entry name" value="CBM_48"/>
    <property type="match status" value="1"/>
</dbReference>
<dbReference type="InterPro" id="IPR013783">
    <property type="entry name" value="Ig-like_fold"/>
</dbReference>
<dbReference type="InterPro" id="IPR044143">
    <property type="entry name" value="GlgB_N_E_set_prok"/>
</dbReference>
<dbReference type="CDD" id="cd02855">
    <property type="entry name" value="E_set_GBE_prok_N"/>
    <property type="match status" value="1"/>
</dbReference>
<dbReference type="GO" id="GO:0043169">
    <property type="term" value="F:cation binding"/>
    <property type="evidence" value="ECO:0007669"/>
    <property type="project" value="InterPro"/>
</dbReference>
<dbReference type="HAMAP" id="MF_00685">
    <property type="entry name" value="GlgB"/>
    <property type="match status" value="1"/>
</dbReference>
<dbReference type="InterPro" id="IPR054169">
    <property type="entry name" value="GlgB_N"/>
</dbReference>
<dbReference type="SUPFAM" id="SSF51011">
    <property type="entry name" value="Glycosyl hydrolase domain"/>
    <property type="match status" value="1"/>
</dbReference>
<dbReference type="GO" id="GO:0004553">
    <property type="term" value="F:hydrolase activity, hydrolyzing O-glycosyl compounds"/>
    <property type="evidence" value="ECO:0007669"/>
    <property type="project" value="InterPro"/>
</dbReference>
<evidence type="ECO:0000256" key="3">
    <source>
        <dbReference type="ARBA" id="ARBA00004964"/>
    </source>
</evidence>
<keyword evidence="6 10" id="KW-0328">Glycosyltransferase</keyword>
<evidence type="ECO:0000256" key="11">
    <source>
        <dbReference type="PIRSR" id="PIRSR000463-1"/>
    </source>
</evidence>
<comment type="subunit">
    <text evidence="10">Monomer.</text>
</comment>
<dbReference type="Pfam" id="PF00128">
    <property type="entry name" value="Alpha-amylase"/>
    <property type="match status" value="1"/>
</dbReference>
<feature type="active site" description="Nucleophile" evidence="10 11">
    <location>
        <position position="427"/>
    </location>
</feature>
<evidence type="ECO:0000256" key="1">
    <source>
        <dbReference type="ARBA" id="ARBA00000826"/>
    </source>
</evidence>
<dbReference type="GO" id="GO:0005829">
    <property type="term" value="C:cytosol"/>
    <property type="evidence" value="ECO:0007669"/>
    <property type="project" value="TreeGrafter"/>
</dbReference>
<dbReference type="FunFam" id="2.60.40.1180:FF:000002">
    <property type="entry name" value="1,4-alpha-glucan branching enzyme GlgB"/>
    <property type="match status" value="1"/>
</dbReference>
<evidence type="ECO:0000313" key="14">
    <source>
        <dbReference type="Proteomes" id="UP000185678"/>
    </source>
</evidence>
<dbReference type="PANTHER" id="PTHR43651:SF3">
    <property type="entry name" value="1,4-ALPHA-GLUCAN-BRANCHING ENZYME"/>
    <property type="match status" value="1"/>
</dbReference>
<dbReference type="NCBIfam" id="NF008967">
    <property type="entry name" value="PRK12313.1"/>
    <property type="match status" value="1"/>
</dbReference>
<evidence type="ECO:0000256" key="2">
    <source>
        <dbReference type="ARBA" id="ARBA00002953"/>
    </source>
</evidence>
<dbReference type="SUPFAM" id="SSF51445">
    <property type="entry name" value="(Trans)glycosidases"/>
    <property type="match status" value="1"/>
</dbReference>
<comment type="similarity">
    <text evidence="4 10">Belongs to the glycosyl hydrolase 13 family. GlgB subfamily.</text>
</comment>
<evidence type="ECO:0000259" key="12">
    <source>
        <dbReference type="SMART" id="SM00642"/>
    </source>
</evidence>
<dbReference type="SMART" id="SM00642">
    <property type="entry name" value="Aamy"/>
    <property type="match status" value="1"/>
</dbReference>
<keyword evidence="9 10" id="KW-0119">Carbohydrate metabolism</keyword>
<dbReference type="RefSeq" id="WP_076399740.1">
    <property type="nucleotide sequence ID" value="NZ_FTOA01000003.1"/>
</dbReference>
<dbReference type="Gene3D" id="2.60.40.1180">
    <property type="entry name" value="Golgi alpha-mannosidase II"/>
    <property type="match status" value="1"/>
</dbReference>
<dbReference type="InterPro" id="IPR004193">
    <property type="entry name" value="Glyco_hydro_13_N"/>
</dbReference>
<evidence type="ECO:0000313" key="13">
    <source>
        <dbReference type="EMBL" id="SIS68351.1"/>
    </source>
</evidence>
<name>A0A1N7L3H6_9PROT</name>
<feature type="domain" description="Glycosyl hydrolase family 13 catalytic" evidence="12">
    <location>
        <begin position="268"/>
        <end position="626"/>
    </location>
</feature>
<dbReference type="InterPro" id="IPR017853">
    <property type="entry name" value="GH"/>
</dbReference>
<dbReference type="PANTHER" id="PTHR43651">
    <property type="entry name" value="1,4-ALPHA-GLUCAN-BRANCHING ENZYME"/>
    <property type="match status" value="1"/>
</dbReference>
<accession>A0A1N7L3H6</accession>
<evidence type="ECO:0000256" key="5">
    <source>
        <dbReference type="ARBA" id="ARBA00022600"/>
    </source>
</evidence>
<dbReference type="NCBIfam" id="NF003811">
    <property type="entry name" value="PRK05402.1"/>
    <property type="match status" value="1"/>
</dbReference>
<comment type="pathway">
    <text evidence="3 10">Glycan biosynthesis; glycogen biosynthesis.</text>
</comment>
<dbReference type="GO" id="GO:0003844">
    <property type="term" value="F:1,4-alpha-glucan branching enzyme activity"/>
    <property type="evidence" value="ECO:0007669"/>
    <property type="project" value="UniProtKB-UniRule"/>
</dbReference>
<dbReference type="EMBL" id="FTOA01000003">
    <property type="protein sequence ID" value="SIS68351.1"/>
    <property type="molecule type" value="Genomic_DNA"/>
</dbReference>
<dbReference type="Proteomes" id="UP000185678">
    <property type="component" value="Unassembled WGS sequence"/>
</dbReference>
<keyword evidence="14" id="KW-1185">Reference proteome</keyword>
<dbReference type="CDD" id="cd11322">
    <property type="entry name" value="AmyAc_Glg_BE"/>
    <property type="match status" value="1"/>
</dbReference>
<dbReference type="FunFam" id="3.20.20.80:FF:000003">
    <property type="entry name" value="1,4-alpha-glucan branching enzyme GlgB"/>
    <property type="match status" value="1"/>
</dbReference>
<organism evidence="13 14">
    <name type="scientific">Insolitispirillum peregrinum</name>
    <dbReference type="NCBI Taxonomy" id="80876"/>
    <lineage>
        <taxon>Bacteria</taxon>
        <taxon>Pseudomonadati</taxon>
        <taxon>Pseudomonadota</taxon>
        <taxon>Alphaproteobacteria</taxon>
        <taxon>Rhodospirillales</taxon>
        <taxon>Novispirillaceae</taxon>
        <taxon>Insolitispirillum</taxon>
    </lineage>
</organism>
<dbReference type="Pfam" id="PF22019">
    <property type="entry name" value="GlgB_N"/>
    <property type="match status" value="1"/>
</dbReference>
<dbReference type="InterPro" id="IPR037439">
    <property type="entry name" value="Branching_enzy"/>
</dbReference>
<evidence type="ECO:0000256" key="8">
    <source>
        <dbReference type="ARBA" id="ARBA00023056"/>
    </source>
</evidence>
<keyword evidence="7 10" id="KW-0808">Transferase</keyword>
<dbReference type="EC" id="2.4.1.18" evidence="10"/>
<dbReference type="Pfam" id="PF02806">
    <property type="entry name" value="Alpha-amylase_C"/>
    <property type="match status" value="1"/>
</dbReference>
<proteinExistence type="inferred from homology"/>
<evidence type="ECO:0000256" key="10">
    <source>
        <dbReference type="HAMAP-Rule" id="MF_00685"/>
    </source>
</evidence>
<dbReference type="InterPro" id="IPR006047">
    <property type="entry name" value="GH13_cat_dom"/>
</dbReference>
<dbReference type="InterPro" id="IPR006048">
    <property type="entry name" value="A-amylase/branching_C"/>
</dbReference>
<dbReference type="InterPro" id="IPR013780">
    <property type="entry name" value="Glyco_hydro_b"/>
</dbReference>
<dbReference type="InterPro" id="IPR014756">
    <property type="entry name" value="Ig_E-set"/>
</dbReference>
<feature type="active site" description="Proton donor" evidence="10 11">
    <location>
        <position position="480"/>
    </location>
</feature>
<reference evidence="13 14" key="1">
    <citation type="submission" date="2017-01" db="EMBL/GenBank/DDBJ databases">
        <authorList>
            <person name="Mah S.A."/>
            <person name="Swanson W.J."/>
            <person name="Moy G.W."/>
            <person name="Vacquier V.D."/>
        </authorList>
    </citation>
    <scope>NUCLEOTIDE SEQUENCE [LARGE SCALE GENOMIC DNA]</scope>
    <source>
        <strain evidence="13 14">DSM 11589</strain>
    </source>
</reference>
<evidence type="ECO:0000256" key="7">
    <source>
        <dbReference type="ARBA" id="ARBA00022679"/>
    </source>
</evidence>
<dbReference type="SUPFAM" id="SSF81296">
    <property type="entry name" value="E set domains"/>
    <property type="match status" value="2"/>
</dbReference>
<dbReference type="STRING" id="80876.SAMN05421779_10387"/>
<dbReference type="Gene3D" id="3.20.20.80">
    <property type="entry name" value="Glycosidases"/>
    <property type="match status" value="1"/>
</dbReference>
<dbReference type="InterPro" id="IPR006407">
    <property type="entry name" value="GlgB"/>
</dbReference>
<dbReference type="NCBIfam" id="TIGR01515">
    <property type="entry name" value="branching_enzym"/>
    <property type="match status" value="1"/>
</dbReference>
<sequence length="757" mass="84938">MSRPLNPEQIASLVFGDACDPFSLLGLHADPTTHNWQLCVFDPHAEAIEMVDPRGGMVARLRQLDVDGETADDQHPGCGVWVARGPLTALKGLNGRYKLRLHRHGSSRDVEDPYRFGPYLGELDCHLLAEGNHWRAYEKLGAHPVTVDGVAGTAFAVWAPNARRVSVVGDFNGWDGRIHPMRLRSDCGVWEIFVPDVAAGALYKFEIKAADGTLLPLKFDPCAFYAEQRPATASVVHGLRDFAWNDSEWLKQRQKGGAQLAEPMSIYEVHLGSWRRRSDEGNRFLTYRELAAELVPYVKSLGFTHIELLPIHEHPFDGSWGYQPIGLYAPTSRFGTPDDFKAFVDACHQAGLGVIIDWVPGHFPKDTHGLVQFDGTHLYEHADPRQGEHMDWGTLIYNFGRTEVRNFLIANALYWIDQFHIDGLRVDAVASMLYLDYSRKYGEWVPNHHGGNENLEAVEFLKRLNEVVYSEGFGAITIAEESTSWPMVSRPTYLGGLGFGYKWNMGWMHDTLTYFSKDPIHRRFHHNQLTFGLLYAFSENFCLPLSHDEVVHGKGSLYGRMAGDPWQKLANLRAYFAFMWAHPGKKLLFMGGELAQPDEWNFDDSLPWGLLAETGHAGMQRLVAVLNHGYTALPALYEQDFDHNGFAWIDCQDSDNSVISWARFPRSAGARPVVVICNLTPVVRQEYRIGLPRGGRWECLLNTDDAAYGGSGVRCIGARDADGREVIHSDDIPFHGQSVSISLTLPPLATVWLSPAD</sequence>
<keyword evidence="5 10" id="KW-0321">Glycogen metabolism</keyword>
<gene>
    <name evidence="10" type="primary">glgB</name>
    <name evidence="13" type="ORF">SAMN05421779_10387</name>
</gene>
<comment type="function">
    <text evidence="2 10">Catalyzes the formation of the alpha-1,6-glucosidic linkages in glycogen by scission of a 1,4-alpha-linked oligosaccharide from growing alpha-1,4-glucan chains and the subsequent attachment of the oligosaccharide to the alpha-1,6 position.</text>
</comment>
<dbReference type="Gene3D" id="2.60.40.10">
    <property type="entry name" value="Immunoglobulins"/>
    <property type="match status" value="2"/>
</dbReference>